<dbReference type="EMBL" id="BAABAF010000001">
    <property type="protein sequence ID" value="GAA3753732.1"/>
    <property type="molecule type" value="Genomic_DNA"/>
</dbReference>
<keyword evidence="2" id="KW-1133">Transmembrane helix</keyword>
<dbReference type="RefSeq" id="WP_344779854.1">
    <property type="nucleotide sequence ID" value="NZ_BAABAF010000001.1"/>
</dbReference>
<proteinExistence type="predicted"/>
<evidence type="ECO:0000256" key="1">
    <source>
        <dbReference type="SAM" id="MobiDB-lite"/>
    </source>
</evidence>
<feature type="transmembrane region" description="Helical" evidence="2">
    <location>
        <begin position="21"/>
        <end position="40"/>
    </location>
</feature>
<evidence type="ECO:0000256" key="2">
    <source>
        <dbReference type="SAM" id="Phobius"/>
    </source>
</evidence>
<evidence type="ECO:0000313" key="4">
    <source>
        <dbReference type="Proteomes" id="UP001500540"/>
    </source>
</evidence>
<keyword evidence="4" id="KW-1185">Reference proteome</keyword>
<accession>A0ABP7G320</accession>
<organism evidence="3 4">
    <name type="scientific">Microbacterium kribbense</name>
    <dbReference type="NCBI Taxonomy" id="433645"/>
    <lineage>
        <taxon>Bacteria</taxon>
        <taxon>Bacillati</taxon>
        <taxon>Actinomycetota</taxon>
        <taxon>Actinomycetes</taxon>
        <taxon>Micrococcales</taxon>
        <taxon>Microbacteriaceae</taxon>
        <taxon>Microbacterium</taxon>
    </lineage>
</organism>
<evidence type="ECO:0008006" key="5">
    <source>
        <dbReference type="Google" id="ProtNLM"/>
    </source>
</evidence>
<feature type="region of interest" description="Disordered" evidence="1">
    <location>
        <begin position="137"/>
        <end position="186"/>
    </location>
</feature>
<protein>
    <recommendedName>
        <fullName evidence="5">Amino acid transporter</fullName>
    </recommendedName>
</protein>
<evidence type="ECO:0000313" key="3">
    <source>
        <dbReference type="EMBL" id="GAA3753732.1"/>
    </source>
</evidence>
<keyword evidence="2" id="KW-0472">Membrane</keyword>
<gene>
    <name evidence="3" type="ORF">GCM10022240_03340</name>
</gene>
<sequence>MSDKRPTTRKDLMKPAQLLTLALIGALFAGIVTLVSMGFFQRTFPGEGLHALSVAAIVAGVTFIVTAVVIALLLLAVQPGEITHRVDGPVLIGRDQRYALEMAAKDAAAKAGAAGAGAAGAATGAAAARAAGADGAAGVGAASTDPGAGAAEAPATGETAPGAVTAPGAADSASGAATDGTAPDKA</sequence>
<dbReference type="Proteomes" id="UP001500540">
    <property type="component" value="Unassembled WGS sequence"/>
</dbReference>
<feature type="transmembrane region" description="Helical" evidence="2">
    <location>
        <begin position="52"/>
        <end position="75"/>
    </location>
</feature>
<keyword evidence="2" id="KW-0812">Transmembrane</keyword>
<comment type="caution">
    <text evidence="3">The sequence shown here is derived from an EMBL/GenBank/DDBJ whole genome shotgun (WGS) entry which is preliminary data.</text>
</comment>
<name>A0ABP7G320_9MICO</name>
<reference evidence="4" key="1">
    <citation type="journal article" date="2019" name="Int. J. Syst. Evol. Microbiol.">
        <title>The Global Catalogue of Microorganisms (GCM) 10K type strain sequencing project: providing services to taxonomists for standard genome sequencing and annotation.</title>
        <authorList>
            <consortium name="The Broad Institute Genomics Platform"/>
            <consortium name="The Broad Institute Genome Sequencing Center for Infectious Disease"/>
            <person name="Wu L."/>
            <person name="Ma J."/>
        </authorList>
    </citation>
    <scope>NUCLEOTIDE SEQUENCE [LARGE SCALE GENOMIC DNA]</scope>
    <source>
        <strain evidence="4">JCM 16950</strain>
    </source>
</reference>